<keyword evidence="4" id="KW-1185">Reference proteome</keyword>
<dbReference type="Proteomes" id="UP000262029">
    <property type="component" value="Chromosome"/>
</dbReference>
<sequence>MSINKYNPMLLSTINSSIGDKKLHFTVEKLLSLFNKEYNAFTELEKYAIEIIQTEATIQEINNFKKNFKINSENIDYLLSCQPY</sequence>
<dbReference type="Proteomes" id="UP000290580">
    <property type="component" value="Unassembled WGS sequence"/>
</dbReference>
<dbReference type="AlphaFoldDB" id="A0AAD0SLQ0"/>
<evidence type="ECO:0000313" key="3">
    <source>
        <dbReference type="Proteomes" id="UP000262029"/>
    </source>
</evidence>
<protein>
    <submittedName>
        <fullName evidence="1">Uncharacterized protein</fullName>
    </submittedName>
</protein>
<evidence type="ECO:0000313" key="1">
    <source>
        <dbReference type="EMBL" id="AXX85086.1"/>
    </source>
</evidence>
<dbReference type="GeneID" id="61751034"/>
<dbReference type="EMBL" id="CP032099">
    <property type="protein sequence ID" value="AXX85086.1"/>
    <property type="molecule type" value="Genomic_DNA"/>
</dbReference>
<reference evidence="2 4" key="1">
    <citation type="submission" date="2017-09" db="EMBL/GenBank/DDBJ databases">
        <title>Genomics of the genus Arcobacter.</title>
        <authorList>
            <person name="Perez-Cataluna A."/>
            <person name="Figueras M.J."/>
            <person name="Salas-Masso N."/>
        </authorList>
    </citation>
    <scope>NUCLEOTIDE SEQUENCE [LARGE SCALE GENOMIC DNA]</scope>
    <source>
        <strain evidence="2 4">LMG 6621</strain>
    </source>
</reference>
<evidence type="ECO:0000313" key="2">
    <source>
        <dbReference type="EMBL" id="RXI25900.1"/>
    </source>
</evidence>
<reference evidence="1 3" key="2">
    <citation type="submission" date="2018-08" db="EMBL/GenBank/DDBJ databases">
        <title>Complete genome of the Arcobacter skirrowii type strain LMG 6621.</title>
        <authorList>
            <person name="Miller W.G."/>
            <person name="Yee E."/>
            <person name="Bono J.L."/>
        </authorList>
    </citation>
    <scope>NUCLEOTIDE SEQUENCE [LARGE SCALE GENOMIC DNA]</scope>
    <source>
        <strain evidence="1 3">CCUG 10374</strain>
    </source>
</reference>
<evidence type="ECO:0000313" key="4">
    <source>
        <dbReference type="Proteomes" id="UP000290580"/>
    </source>
</evidence>
<dbReference type="EMBL" id="NXIC01000003">
    <property type="protein sequence ID" value="RXI25900.1"/>
    <property type="molecule type" value="Genomic_DNA"/>
</dbReference>
<organism evidence="1 3">
    <name type="scientific">Aliarcobacter skirrowii CCUG 10374</name>
    <dbReference type="NCBI Taxonomy" id="1032239"/>
    <lineage>
        <taxon>Bacteria</taxon>
        <taxon>Pseudomonadati</taxon>
        <taxon>Campylobacterota</taxon>
        <taxon>Epsilonproteobacteria</taxon>
        <taxon>Campylobacterales</taxon>
        <taxon>Arcobacteraceae</taxon>
        <taxon>Aliarcobacter</taxon>
    </lineage>
</organism>
<gene>
    <name evidence="1" type="ORF">ASKIR_1282</name>
    <name evidence="2" type="ORF">CP959_06265</name>
</gene>
<dbReference type="RefSeq" id="WP_115588294.1">
    <property type="nucleotide sequence ID" value="NZ_CP032099.1"/>
</dbReference>
<accession>A0AAD0SLQ0</accession>
<name>A0AAD0SLQ0_9BACT</name>
<proteinExistence type="predicted"/>